<evidence type="ECO:0000259" key="1">
    <source>
        <dbReference type="Pfam" id="PF12705"/>
    </source>
</evidence>
<dbReference type="Gene3D" id="3.90.320.10">
    <property type="match status" value="1"/>
</dbReference>
<evidence type="ECO:0000313" key="2">
    <source>
        <dbReference type="EMBL" id="TWU65376.1"/>
    </source>
</evidence>
<dbReference type="EMBL" id="SJPZ01000001">
    <property type="protein sequence ID" value="TWU65376.1"/>
    <property type="molecule type" value="Genomic_DNA"/>
</dbReference>
<dbReference type="Pfam" id="PF12705">
    <property type="entry name" value="PDDEXK_1"/>
    <property type="match status" value="1"/>
</dbReference>
<sequence length="969" mass="108601">MPVKANRKFLDWSKPLLHSVVDTLAADFPVREAGSDAPEGSGAGKCWPLSSLLVVVPTARGKVLLGDRLKHVAKQRKVALHWPKMVTTGELPEYLYRGDGEAALPIEQTFAWARVLQEARIRSEQDPDDRLDALMPTPPPAEPLTQWLEIAAMIRRTHEALAAQAIRFDECLDHCVGPRETQSWRLLNRLYPRYVRTLADAGLIDPHHERLRAMESGNAVCDRTVVLVGTTDLNQGSLRLLADCDCEVYAYIAAPEKQSDHFDEFGRVAPERWKSFAFELDDACWINADDVHDQAAAVAESYVALKSDSSAERLTLGVTDESHVVPIENQMRSIDATTYRHLGWNLAQTAIGRLLRQVAALVATPTWDNLATLVRHADAFHRFGRGASLAHLDSYLSEHFPVRIDDPPVEEALPKFADVIKAKDAIVDWIKPLSGRSPQTLSVWCGIAADWLRQTYEVEPLEDLPDVEPTDSVPVIPFRSSLAERKRSELALAKTLDLLDRLANLNDRLDLVVDAAEGLELIVQRIFELRVVQDNDPSAVPVLGWLDLPMDDAPSMIVTAMNHPFVPEPVSADPLLPLALRSRLTTEGNDRRYARDVHALVLLSHCRPEIRLVVGKKSADGSPTPPTRLMAAAEPDRVAARLRNLLVPANRKERIASRWDGGASKTRLPIPDLGEIQPVNVISVTAFKEYLTCPYRFYLRRVLKLSPLDDRSDEMAANQFGNLIHDTLEAFGKSDVANSDDRKVIQDALLDHLSDLAKKRYGDHCNAAVRMQIMQAQMRLRHVAKAQAERRADGWKIEHVEKPVDEKSGGQIIVDRQPMGVRGRFDRIDRHESSGAWAVLDYKTHGDKPNERHLKQKNGQTVWADLQLPLYRLMLPALGIHDDPKTVQLGYFNISDKETETTINIADFSEELMQQAIQKIHEIVRAIRLGHFEPTDDPVPFDDYPMILQTGVASQMLGREQSEVEEAVQ</sequence>
<reference evidence="2 3" key="1">
    <citation type="submission" date="2019-02" db="EMBL/GenBank/DDBJ databases">
        <title>Deep-cultivation of Planctomycetes and their phenomic and genomic characterization uncovers novel biology.</title>
        <authorList>
            <person name="Wiegand S."/>
            <person name="Jogler M."/>
            <person name="Boedeker C."/>
            <person name="Pinto D."/>
            <person name="Vollmers J."/>
            <person name="Rivas-Marin E."/>
            <person name="Kohn T."/>
            <person name="Peeters S.H."/>
            <person name="Heuer A."/>
            <person name="Rast P."/>
            <person name="Oberbeckmann S."/>
            <person name="Bunk B."/>
            <person name="Jeske O."/>
            <person name="Meyerdierks A."/>
            <person name="Storesund J.E."/>
            <person name="Kallscheuer N."/>
            <person name="Luecker S."/>
            <person name="Lage O.M."/>
            <person name="Pohl T."/>
            <person name="Merkel B.J."/>
            <person name="Hornburger P."/>
            <person name="Mueller R.-W."/>
            <person name="Bruemmer F."/>
            <person name="Labrenz M."/>
            <person name="Spormann A.M."/>
            <person name="Op Den Camp H."/>
            <person name="Overmann J."/>
            <person name="Amann R."/>
            <person name="Jetten M.S.M."/>
            <person name="Mascher T."/>
            <person name="Medema M.H."/>
            <person name="Devos D.P."/>
            <person name="Kaster A.-K."/>
            <person name="Ovreas L."/>
            <person name="Rohde M."/>
            <person name="Galperin M.Y."/>
            <person name="Jogler C."/>
        </authorList>
    </citation>
    <scope>NUCLEOTIDE SEQUENCE [LARGE SCALE GENOMIC DNA]</scope>
    <source>
        <strain evidence="2 3">V7</strain>
    </source>
</reference>
<keyword evidence="2" id="KW-0547">Nucleotide-binding</keyword>
<evidence type="ECO:0000313" key="3">
    <source>
        <dbReference type="Proteomes" id="UP000316476"/>
    </source>
</evidence>
<dbReference type="SUPFAM" id="SSF52980">
    <property type="entry name" value="Restriction endonuclease-like"/>
    <property type="match status" value="1"/>
</dbReference>
<dbReference type="OrthoDB" id="5487982at2"/>
<keyword evidence="2" id="KW-0347">Helicase</keyword>
<dbReference type="EC" id="3.6.4.12" evidence="2"/>
<protein>
    <submittedName>
        <fullName evidence="2">ATP-dependent helicase/deoxyribonuclease subunit B</fullName>
        <ecNumber evidence="2">3.6.4.12</ecNumber>
    </submittedName>
</protein>
<name>A0A5C6FSU1_9PLAN</name>
<dbReference type="InterPro" id="IPR011335">
    <property type="entry name" value="Restrct_endonuc-II-like"/>
</dbReference>
<dbReference type="Proteomes" id="UP000316476">
    <property type="component" value="Unassembled WGS sequence"/>
</dbReference>
<dbReference type="GO" id="GO:0003678">
    <property type="term" value="F:DNA helicase activity"/>
    <property type="evidence" value="ECO:0007669"/>
    <property type="project" value="UniProtKB-EC"/>
</dbReference>
<proteinExistence type="predicted"/>
<dbReference type="RefSeq" id="WP_146411293.1">
    <property type="nucleotide sequence ID" value="NZ_SJPZ01000001.1"/>
</dbReference>
<keyword evidence="2" id="KW-0067">ATP-binding</keyword>
<keyword evidence="2" id="KW-0378">Hydrolase</keyword>
<feature type="domain" description="PD-(D/E)XK endonuclease-like" evidence="1">
    <location>
        <begin position="682"/>
        <end position="936"/>
    </location>
</feature>
<accession>A0A5C6FSU1</accession>
<dbReference type="InterPro" id="IPR038726">
    <property type="entry name" value="PDDEXK_AddAB-type"/>
</dbReference>
<dbReference type="GO" id="GO:0016787">
    <property type="term" value="F:hydrolase activity"/>
    <property type="evidence" value="ECO:0007669"/>
    <property type="project" value="UniProtKB-KW"/>
</dbReference>
<gene>
    <name evidence="2" type="primary">rexB</name>
    <name evidence="2" type="ORF">V7x_09230</name>
</gene>
<organism evidence="2 3">
    <name type="scientific">Crateriforma conspicua</name>
    <dbReference type="NCBI Taxonomy" id="2527996"/>
    <lineage>
        <taxon>Bacteria</taxon>
        <taxon>Pseudomonadati</taxon>
        <taxon>Planctomycetota</taxon>
        <taxon>Planctomycetia</taxon>
        <taxon>Planctomycetales</taxon>
        <taxon>Planctomycetaceae</taxon>
        <taxon>Crateriforma</taxon>
    </lineage>
</organism>
<comment type="caution">
    <text evidence="2">The sequence shown here is derived from an EMBL/GenBank/DDBJ whole genome shotgun (WGS) entry which is preliminary data.</text>
</comment>
<dbReference type="InterPro" id="IPR011604">
    <property type="entry name" value="PDDEXK-like_dom_sf"/>
</dbReference>
<dbReference type="AlphaFoldDB" id="A0A5C6FSU1"/>